<dbReference type="Proteomes" id="UP001596461">
    <property type="component" value="Unassembled WGS sequence"/>
</dbReference>
<feature type="region of interest" description="Disordered" evidence="2">
    <location>
        <begin position="342"/>
        <end position="367"/>
    </location>
</feature>
<accession>A0ABD5WDB7</accession>
<sequence length="393" mass="40519">MTRRTRTLLIATLLVVAAAVPAVGVAAAGTTATATVTDVRPAVSAGAATAERTQPACGFPLTATDATGTDVTLDERPERITTLNPSAAQTMWEIGGREQVVGLSQFALYLDGADSRTNVSAAGFGVSVEKVVGTSPDLVLAPNASSAETVAALRDAGVTVYHFRESTTIEDVAEKTTRTGRLTGNCAGAAEANAWMTANVETARETTADAEAVRVLYPLGGGYIAGSGTFIAAMIETAGGANVAAERDLAGYPQINDEVVLELAPEYLVVTDYSSYLLEQEPYASTPAVENNKVVAVNRNWMNQPAPRSVVTGVRTLTEGFHPDAAADAEFETRAEAVAAMETSTPTTTEVPPPATTGVATTAEPTETSGPGFGVALAVLAVLGSALLARRER</sequence>
<dbReference type="SUPFAM" id="SSF53807">
    <property type="entry name" value="Helical backbone' metal receptor"/>
    <property type="match status" value="1"/>
</dbReference>
<dbReference type="GO" id="GO:0005886">
    <property type="term" value="C:plasma membrane"/>
    <property type="evidence" value="ECO:0007669"/>
    <property type="project" value="UniProtKB-SubCell"/>
</dbReference>
<dbReference type="EMBL" id="JBHTAH010000018">
    <property type="protein sequence ID" value="MFC7071159.1"/>
    <property type="molecule type" value="Genomic_DNA"/>
</dbReference>
<proteinExistence type="predicted"/>
<feature type="domain" description="Fe/B12 periplasmic-binding" evidence="3">
    <location>
        <begin position="79"/>
        <end position="325"/>
    </location>
</feature>
<dbReference type="Pfam" id="PF18204">
    <property type="entry name" value="PGF-CTERM"/>
    <property type="match status" value="1"/>
</dbReference>
<dbReference type="NCBIfam" id="TIGR04126">
    <property type="entry name" value="PGF_CTERM"/>
    <property type="match status" value="1"/>
</dbReference>
<comment type="caution">
    <text evidence="4">The sequence shown here is derived from an EMBL/GenBank/DDBJ whole genome shotgun (WGS) entry which is preliminary data.</text>
</comment>
<dbReference type="PANTHER" id="PTHR30535">
    <property type="entry name" value="VITAMIN B12-BINDING PROTEIN"/>
    <property type="match status" value="1"/>
</dbReference>
<dbReference type="Gene3D" id="3.40.50.1980">
    <property type="entry name" value="Nitrogenase molybdenum iron protein domain"/>
    <property type="match status" value="2"/>
</dbReference>
<dbReference type="GO" id="GO:0030115">
    <property type="term" value="C:S-layer"/>
    <property type="evidence" value="ECO:0007669"/>
    <property type="project" value="UniProtKB-SubCell"/>
</dbReference>
<dbReference type="NCBIfam" id="NF038402">
    <property type="entry name" value="TroA_like"/>
    <property type="match status" value="1"/>
</dbReference>
<dbReference type="AlphaFoldDB" id="A0ABD5WDB7"/>
<dbReference type="InterPro" id="IPR002491">
    <property type="entry name" value="ABC_transptr_periplasmic_BD"/>
</dbReference>
<dbReference type="Pfam" id="PF01497">
    <property type="entry name" value="Peripla_BP_2"/>
    <property type="match status" value="1"/>
</dbReference>
<dbReference type="RefSeq" id="WP_284032608.1">
    <property type="nucleotide sequence ID" value="NZ_CP126154.1"/>
</dbReference>
<dbReference type="GeneID" id="81124472"/>
<reference evidence="4 5" key="1">
    <citation type="journal article" date="2019" name="Int. J. Syst. Evol. Microbiol.">
        <title>The Global Catalogue of Microorganisms (GCM) 10K type strain sequencing project: providing services to taxonomists for standard genome sequencing and annotation.</title>
        <authorList>
            <consortium name="The Broad Institute Genomics Platform"/>
            <consortium name="The Broad Institute Genome Sequencing Center for Infectious Disease"/>
            <person name="Wu L."/>
            <person name="Ma J."/>
        </authorList>
    </citation>
    <scope>NUCLEOTIDE SEQUENCE [LARGE SCALE GENOMIC DNA]</scope>
    <source>
        <strain evidence="4 5">DT31</strain>
    </source>
</reference>
<evidence type="ECO:0000313" key="4">
    <source>
        <dbReference type="EMBL" id="MFC7071159.1"/>
    </source>
</evidence>
<dbReference type="InterPro" id="IPR054828">
    <property type="entry name" value="Vit_B12_bind_prot"/>
</dbReference>
<dbReference type="InterPro" id="IPR026469">
    <property type="entry name" value="Peripla_PGF_1"/>
</dbReference>
<dbReference type="PANTHER" id="PTHR30535:SF34">
    <property type="entry name" value="MOLYBDATE-BINDING PROTEIN MOLA"/>
    <property type="match status" value="1"/>
</dbReference>
<dbReference type="InterPro" id="IPR026371">
    <property type="entry name" value="PGF_CTERM"/>
</dbReference>
<evidence type="ECO:0000259" key="3">
    <source>
        <dbReference type="PROSITE" id="PS50983"/>
    </source>
</evidence>
<protein>
    <submittedName>
        <fullName evidence="4">PGF-CTERM-anchored ABC transporter substrate-binding protein</fullName>
    </submittedName>
</protein>
<gene>
    <name evidence="4" type="ORF">ACFQL9_16055</name>
</gene>
<keyword evidence="5" id="KW-1185">Reference proteome</keyword>
<evidence type="ECO:0000313" key="5">
    <source>
        <dbReference type="Proteomes" id="UP001596461"/>
    </source>
</evidence>
<name>A0ABD5WDB7_9EURY</name>
<evidence type="ECO:0000256" key="2">
    <source>
        <dbReference type="SAM" id="MobiDB-lite"/>
    </source>
</evidence>
<evidence type="ECO:0000256" key="1">
    <source>
        <dbReference type="ARBA" id="ARBA00022729"/>
    </source>
</evidence>
<dbReference type="InterPro" id="IPR050902">
    <property type="entry name" value="ABC_Transporter_SBP"/>
</dbReference>
<dbReference type="NCBIfam" id="TIGR04281">
    <property type="entry name" value="peripla_PGF_1"/>
    <property type="match status" value="1"/>
</dbReference>
<organism evidence="4 5">
    <name type="scientific">Halobaculum lipolyticum</name>
    <dbReference type="NCBI Taxonomy" id="3032001"/>
    <lineage>
        <taxon>Archaea</taxon>
        <taxon>Methanobacteriati</taxon>
        <taxon>Methanobacteriota</taxon>
        <taxon>Stenosarchaea group</taxon>
        <taxon>Halobacteria</taxon>
        <taxon>Halobacteriales</taxon>
        <taxon>Haloferacaceae</taxon>
        <taxon>Halobaculum</taxon>
    </lineage>
</organism>
<dbReference type="PROSITE" id="PS50983">
    <property type="entry name" value="FE_B12_PBP"/>
    <property type="match status" value="1"/>
</dbReference>
<keyword evidence="1" id="KW-0732">Signal</keyword>